<dbReference type="EMBL" id="AP008955">
    <property type="protein sequence ID" value="BAH44323.1"/>
    <property type="molecule type" value="Genomic_DNA"/>
</dbReference>
<name>C0ZEW4_BREBN</name>
<organism evidence="1 2">
    <name type="scientific">Brevibacillus brevis (strain 47 / JCM 6285 / NBRC 100599)</name>
    <dbReference type="NCBI Taxonomy" id="358681"/>
    <lineage>
        <taxon>Bacteria</taxon>
        <taxon>Bacillati</taxon>
        <taxon>Bacillota</taxon>
        <taxon>Bacilli</taxon>
        <taxon>Bacillales</taxon>
        <taxon>Paenibacillaceae</taxon>
        <taxon>Brevibacillus</taxon>
    </lineage>
</organism>
<proteinExistence type="predicted"/>
<dbReference type="KEGG" id="bbe:BBR47_33460"/>
<evidence type="ECO:0000313" key="2">
    <source>
        <dbReference type="Proteomes" id="UP000001877"/>
    </source>
</evidence>
<dbReference type="InterPro" id="IPR029063">
    <property type="entry name" value="SAM-dependent_MTases_sf"/>
</dbReference>
<protein>
    <recommendedName>
        <fullName evidence="3">Methyltransferase</fullName>
    </recommendedName>
</protein>
<accession>C0ZEW4</accession>
<evidence type="ECO:0008006" key="3">
    <source>
        <dbReference type="Google" id="ProtNLM"/>
    </source>
</evidence>
<dbReference type="HOGENOM" id="CLU_3196878_0_0_9"/>
<gene>
    <name evidence="1" type="ordered locus">BBR47_33460</name>
</gene>
<sequence length="45" mass="5151">MNGDLRRGREHTEEEFRRLLAGADLRFNRVIDTGCYVSIVEAVAN</sequence>
<reference evidence="1 2" key="1">
    <citation type="submission" date="2005-03" db="EMBL/GenBank/DDBJ databases">
        <title>Brevibacillus brevis strain 47, complete genome.</title>
        <authorList>
            <person name="Hosoyama A."/>
            <person name="Yamada R."/>
            <person name="Hongo Y."/>
            <person name="Terui Y."/>
            <person name="Ankai A."/>
            <person name="Masuyama W."/>
            <person name="Sekiguchi M."/>
            <person name="Takeda T."/>
            <person name="Asano K."/>
            <person name="Ohji S."/>
            <person name="Ichikawa N."/>
            <person name="Narita S."/>
            <person name="Aoki N."/>
            <person name="Miura H."/>
            <person name="Matsushita S."/>
            <person name="Sekigawa T."/>
            <person name="Yamagata H."/>
            <person name="Yoshikawa H."/>
            <person name="Udaka S."/>
            <person name="Tanikawa S."/>
            <person name="Fujita N."/>
        </authorList>
    </citation>
    <scope>NUCLEOTIDE SEQUENCE [LARGE SCALE GENOMIC DNA]</scope>
    <source>
        <strain evidence="2">47 / JCM 6285 / NBRC 100599</strain>
    </source>
</reference>
<evidence type="ECO:0000313" key="1">
    <source>
        <dbReference type="EMBL" id="BAH44323.1"/>
    </source>
</evidence>
<dbReference type="Gene3D" id="3.40.50.150">
    <property type="entry name" value="Vaccinia Virus protein VP39"/>
    <property type="match status" value="1"/>
</dbReference>
<dbReference type="AlphaFoldDB" id="C0ZEW4"/>
<dbReference type="Proteomes" id="UP000001877">
    <property type="component" value="Chromosome"/>
</dbReference>
<keyword evidence="2" id="KW-1185">Reference proteome</keyword>